<evidence type="ECO:0000313" key="2">
    <source>
        <dbReference type="Proteomes" id="UP000023555"/>
    </source>
</evidence>
<sequence length="55" mass="6480">MNKVIRLKWDFVPFTPVRVTELKSDSKKCSLIKIEDDKKQECEAKRGSKKGKKRK</sequence>
<gene>
    <name evidence="1" type="ORF">P799_10585</name>
</gene>
<dbReference type="Proteomes" id="UP000023555">
    <property type="component" value="Unassembled WGS sequence"/>
</dbReference>
<organism evidence="1 2">
    <name type="scientific">Lysinibacillus sphaericus CBAM5</name>
    <dbReference type="NCBI Taxonomy" id="1400869"/>
    <lineage>
        <taxon>Bacteria</taxon>
        <taxon>Bacillati</taxon>
        <taxon>Bacillota</taxon>
        <taxon>Bacilli</taxon>
        <taxon>Bacillales</taxon>
        <taxon>Bacillaceae</taxon>
        <taxon>Lysinibacillus</taxon>
    </lineage>
</organism>
<dbReference type="HOGENOM" id="CLU_3026906_0_0_9"/>
<dbReference type="AlphaFoldDB" id="W7RSC4"/>
<dbReference type="EMBL" id="AYKQ01000009">
    <property type="protein sequence ID" value="EWH33424.1"/>
    <property type="molecule type" value="Genomic_DNA"/>
</dbReference>
<proteinExistence type="predicted"/>
<reference evidence="1 2" key="1">
    <citation type="journal article" date="2015" name="Stand. Genomic Sci.">
        <title>Genome sequence and description of the mosquitocidal and heavy metal tolerant strain Lysinibacillus sphaericus CBAM5.</title>
        <authorList>
            <person name="Pena-Montenegro T.D."/>
            <person name="Lozano L."/>
            <person name="Dussan J."/>
        </authorList>
    </citation>
    <scope>NUCLEOTIDE SEQUENCE [LARGE SCALE GENOMIC DNA]</scope>
    <source>
        <strain evidence="1 2">CBAM5</strain>
    </source>
</reference>
<evidence type="ECO:0000313" key="1">
    <source>
        <dbReference type="EMBL" id="EWH33424.1"/>
    </source>
</evidence>
<name>W7RSC4_LYSSH</name>
<comment type="caution">
    <text evidence="1">The sequence shown here is derived from an EMBL/GenBank/DDBJ whole genome shotgun (WGS) entry which is preliminary data.</text>
</comment>
<accession>W7RSC4</accession>
<protein>
    <submittedName>
        <fullName evidence="1">Uncharacterized protein</fullName>
    </submittedName>
</protein>
<dbReference type="RefSeq" id="WP_199488028.1">
    <property type="nucleotide sequence ID" value="NZ_KK037167.1"/>
</dbReference>